<dbReference type="GO" id="GO:0008410">
    <property type="term" value="F:CoA-transferase activity"/>
    <property type="evidence" value="ECO:0007669"/>
    <property type="project" value="InterPro"/>
</dbReference>
<dbReference type="SUPFAM" id="SSF100950">
    <property type="entry name" value="NagB/RpiA/CoA transferase-like"/>
    <property type="match status" value="1"/>
</dbReference>
<comment type="caution">
    <text evidence="1">The sequence shown here is derived from an EMBL/GenBank/DDBJ whole genome shotgun (WGS) entry which is preliminary data.</text>
</comment>
<reference evidence="1" key="1">
    <citation type="journal article" date="2020" name="mSystems">
        <title>Genome- and Community-Level Interaction Insights into Carbon Utilization and Element Cycling Functions of Hydrothermarchaeota in Hydrothermal Sediment.</title>
        <authorList>
            <person name="Zhou Z."/>
            <person name="Liu Y."/>
            <person name="Xu W."/>
            <person name="Pan J."/>
            <person name="Luo Z.H."/>
            <person name="Li M."/>
        </authorList>
    </citation>
    <scope>NUCLEOTIDE SEQUENCE [LARGE SCALE GENOMIC DNA]</scope>
    <source>
        <strain evidence="1">SpSt-1182</strain>
    </source>
</reference>
<dbReference type="Gene3D" id="3.40.1080.10">
    <property type="entry name" value="Glutaconate Coenzyme A-transferase"/>
    <property type="match status" value="1"/>
</dbReference>
<proteinExistence type="predicted"/>
<dbReference type="SMART" id="SM00882">
    <property type="entry name" value="CoA_trans"/>
    <property type="match status" value="1"/>
</dbReference>
<name>A0A7V0XFB1_UNCW3</name>
<organism evidence="1">
    <name type="scientific">candidate division WOR-3 bacterium</name>
    <dbReference type="NCBI Taxonomy" id="2052148"/>
    <lineage>
        <taxon>Bacteria</taxon>
        <taxon>Bacteria division WOR-3</taxon>
    </lineage>
</organism>
<protein>
    <submittedName>
        <fullName evidence="1">3-oxoacid CoA-transferase</fullName>
    </submittedName>
</protein>
<dbReference type="EMBL" id="DSBX01000198">
    <property type="protein sequence ID" value="HDQ99649.1"/>
    <property type="molecule type" value="Genomic_DNA"/>
</dbReference>
<dbReference type="InterPro" id="IPR004165">
    <property type="entry name" value="CoA_trans_fam_I"/>
</dbReference>
<dbReference type="InterPro" id="IPR037171">
    <property type="entry name" value="NagB/RpiA_transferase-like"/>
</dbReference>
<dbReference type="Pfam" id="PF01144">
    <property type="entry name" value="CoA_trans"/>
    <property type="match status" value="1"/>
</dbReference>
<dbReference type="Proteomes" id="UP000885672">
    <property type="component" value="Unassembled WGS sequence"/>
</dbReference>
<evidence type="ECO:0000313" key="1">
    <source>
        <dbReference type="EMBL" id="HDQ99649.1"/>
    </source>
</evidence>
<accession>A0A7V0XFB1</accession>
<dbReference type="PANTHER" id="PTHR43293:SF3">
    <property type="entry name" value="CHOLESTEROL RING-CLEAVING HYDROLASE IPDB SUBUNIT"/>
    <property type="match status" value="1"/>
</dbReference>
<dbReference type="PANTHER" id="PTHR43293">
    <property type="entry name" value="ACETATE COA-TRANSFERASE YDIF"/>
    <property type="match status" value="1"/>
</dbReference>
<sequence length="254" mass="27425">MANYNESEFLICLAAKLMSDRTTAFVGTGIPMLAAALAKRTHAPDLVSVFEFGGTGASLEKLPLGVADSRTFHRAVAASGICDIMETAQRGFIEYGFLGGAQIDAYGNLNTTVIGPYWPPKVRLPGSGGANEVGSFCWKTIIIMRQHDHKRFLPKIDFLTTPGYLTGPGAREAAGLPSGTGPFRVVTNLALMDFEPESKRMRLIAVHPGVTAEQVVAATGFELLVADEVGVNPEPTDKELKLLREEIDPDHYYI</sequence>
<dbReference type="AlphaFoldDB" id="A0A7V0XFB1"/>
<gene>
    <name evidence="1" type="ORF">ENN51_05115</name>
</gene>